<dbReference type="Pfam" id="PF00106">
    <property type="entry name" value="adh_short"/>
    <property type="match status" value="1"/>
</dbReference>
<keyword evidence="6" id="KW-0963">Cytoplasm</keyword>
<evidence type="ECO:0000256" key="7">
    <source>
        <dbReference type="ARBA" id="ARBA00022857"/>
    </source>
</evidence>
<comment type="subcellular location">
    <subcellularLocation>
        <location evidence="1">Cytoplasm</location>
    </subcellularLocation>
</comment>
<dbReference type="InterPro" id="IPR006393">
    <property type="entry name" value="Sepiapterin_red"/>
</dbReference>
<keyword evidence="8" id="KW-0560">Oxidoreductase</keyword>
<evidence type="ECO:0000313" key="10">
    <source>
        <dbReference type="EMBL" id="JAS19409.1"/>
    </source>
</evidence>
<dbReference type="GO" id="GO:0006729">
    <property type="term" value="P:tetrahydrobiopterin biosynthetic process"/>
    <property type="evidence" value="ECO:0007669"/>
    <property type="project" value="InterPro"/>
</dbReference>
<dbReference type="PANTHER" id="PTHR44085">
    <property type="entry name" value="SEPIAPTERIN REDUCTASE"/>
    <property type="match status" value="1"/>
</dbReference>
<dbReference type="NCBIfam" id="TIGR01500">
    <property type="entry name" value="sepiapter_red"/>
    <property type="match status" value="1"/>
</dbReference>
<dbReference type="AlphaFoldDB" id="A0A1B6CZF9"/>
<proteinExistence type="inferred from homology"/>
<evidence type="ECO:0000256" key="3">
    <source>
        <dbReference type="ARBA" id="ARBA00011738"/>
    </source>
</evidence>
<comment type="similarity">
    <text evidence="2">Belongs to the sepiapterin reductase family.</text>
</comment>
<evidence type="ECO:0000313" key="9">
    <source>
        <dbReference type="EMBL" id="JAS18839.1"/>
    </source>
</evidence>
<dbReference type="CDD" id="cd05367">
    <property type="entry name" value="SPR-like_SDR_c"/>
    <property type="match status" value="1"/>
</dbReference>
<keyword evidence="7" id="KW-0521">NADP</keyword>
<dbReference type="InterPro" id="IPR036291">
    <property type="entry name" value="NAD(P)-bd_dom_sf"/>
</dbReference>
<dbReference type="InterPro" id="IPR051721">
    <property type="entry name" value="Biopterin_syn/organic_redct"/>
</dbReference>
<dbReference type="Gene3D" id="3.40.50.720">
    <property type="entry name" value="NAD(P)-binding Rossmann-like Domain"/>
    <property type="match status" value="1"/>
</dbReference>
<evidence type="ECO:0000256" key="6">
    <source>
        <dbReference type="ARBA" id="ARBA00022490"/>
    </source>
</evidence>
<dbReference type="GO" id="GO:0005737">
    <property type="term" value="C:cytoplasm"/>
    <property type="evidence" value="ECO:0007669"/>
    <property type="project" value="UniProtKB-SubCell"/>
</dbReference>
<dbReference type="FunFam" id="3.40.50.720:FF:000259">
    <property type="entry name" value="Sepiapterin reductase"/>
    <property type="match status" value="1"/>
</dbReference>
<dbReference type="EMBL" id="GEDC01017889">
    <property type="protein sequence ID" value="JAS19409.1"/>
    <property type="molecule type" value="Transcribed_RNA"/>
</dbReference>
<reference evidence="9" key="1">
    <citation type="submission" date="2015-12" db="EMBL/GenBank/DDBJ databases">
        <title>De novo transcriptome assembly of four potential Pierce s Disease insect vectors from Arizona vineyards.</title>
        <authorList>
            <person name="Tassone E.E."/>
        </authorList>
    </citation>
    <scope>NUCLEOTIDE SEQUENCE</scope>
</reference>
<dbReference type="SUPFAM" id="SSF51735">
    <property type="entry name" value="NAD(P)-binding Rossmann-fold domains"/>
    <property type="match status" value="1"/>
</dbReference>
<protein>
    <recommendedName>
        <fullName evidence="5">Sepiapterin reductase</fullName>
        <ecNumber evidence="4">1.1.1.153</ecNumber>
    </recommendedName>
</protein>
<dbReference type="PRINTS" id="PR00081">
    <property type="entry name" value="GDHRDH"/>
</dbReference>
<evidence type="ECO:0000256" key="2">
    <source>
        <dbReference type="ARBA" id="ARBA00010483"/>
    </source>
</evidence>
<evidence type="ECO:0000256" key="1">
    <source>
        <dbReference type="ARBA" id="ARBA00004496"/>
    </source>
</evidence>
<comment type="subunit">
    <text evidence="3">Homodimer.</text>
</comment>
<name>A0A1B6CZF9_9HEMI</name>
<gene>
    <name evidence="11" type="ORF">g.12852</name>
    <name evidence="10" type="ORF">g.12853</name>
    <name evidence="9" type="ORF">g.12854</name>
</gene>
<dbReference type="InterPro" id="IPR002347">
    <property type="entry name" value="SDR_fam"/>
</dbReference>
<dbReference type="EMBL" id="GEDC01018459">
    <property type="protein sequence ID" value="JAS18839.1"/>
    <property type="molecule type" value="Transcribed_RNA"/>
</dbReference>
<dbReference type="PANTHER" id="PTHR44085:SF2">
    <property type="entry name" value="SEPIAPTERIN REDUCTASE"/>
    <property type="match status" value="1"/>
</dbReference>
<evidence type="ECO:0000256" key="8">
    <source>
        <dbReference type="ARBA" id="ARBA00023002"/>
    </source>
</evidence>
<accession>A0A1B6CZF9</accession>
<evidence type="ECO:0000256" key="5">
    <source>
        <dbReference type="ARBA" id="ARBA00019170"/>
    </source>
</evidence>
<sequence length="262" mass="29245">MATEQRKFWGQKTFCLVTGASQGIGRNFAIEFCRKFAAGSSVILLARSLTKLEETRKLIVTANPDVEVEVHSVDLSLPDAKKFKEILSSYAKSRYDFYLLVNNAGSVGNTKHSAAAMNDLEEWSRYMSLNLYSTTMLTSEFLQVFNSGQRCILNITSLCALQPFKSMGYYCIGKASREMYFRVLAEENPSLDILNYSPGPVDTDMVSGLIDNLENEETRSMFVSMKSSNTLVTLGETTKKCIDVLASGKYTSGGRFDYFDPL</sequence>
<organism evidence="9">
    <name type="scientific">Clastoptera arizonana</name>
    <name type="common">Arizona spittle bug</name>
    <dbReference type="NCBI Taxonomy" id="38151"/>
    <lineage>
        <taxon>Eukaryota</taxon>
        <taxon>Metazoa</taxon>
        <taxon>Ecdysozoa</taxon>
        <taxon>Arthropoda</taxon>
        <taxon>Hexapoda</taxon>
        <taxon>Insecta</taxon>
        <taxon>Pterygota</taxon>
        <taxon>Neoptera</taxon>
        <taxon>Paraneoptera</taxon>
        <taxon>Hemiptera</taxon>
        <taxon>Auchenorrhyncha</taxon>
        <taxon>Cercopoidea</taxon>
        <taxon>Clastopteridae</taxon>
        <taxon>Clastoptera</taxon>
    </lineage>
</organism>
<dbReference type="GO" id="GO:0004757">
    <property type="term" value="F:sepiapterin reductase (NADP+) activity"/>
    <property type="evidence" value="ECO:0007669"/>
    <property type="project" value="UniProtKB-EC"/>
</dbReference>
<evidence type="ECO:0000256" key="4">
    <source>
        <dbReference type="ARBA" id="ARBA00013075"/>
    </source>
</evidence>
<dbReference type="EMBL" id="GEDC01012828">
    <property type="protein sequence ID" value="JAS24470.1"/>
    <property type="molecule type" value="Transcribed_RNA"/>
</dbReference>
<dbReference type="EC" id="1.1.1.153" evidence="4"/>
<evidence type="ECO:0000313" key="11">
    <source>
        <dbReference type="EMBL" id="JAS24470.1"/>
    </source>
</evidence>